<dbReference type="InterPro" id="IPR012341">
    <property type="entry name" value="6hp_glycosidase-like_sf"/>
</dbReference>
<dbReference type="Proteomes" id="UP001566204">
    <property type="component" value="Unassembled WGS sequence"/>
</dbReference>
<name>A0ABV4H7K8_9SPHI</name>
<dbReference type="PANTHER" id="PTHR36845:SF1">
    <property type="entry name" value="HYDROLASE, PUTATIVE (AFU_ORTHOLOGUE AFUA_7G05090)-RELATED"/>
    <property type="match status" value="1"/>
</dbReference>
<gene>
    <name evidence="3" type="ORF">ABTW24_02585</name>
</gene>
<evidence type="ECO:0000313" key="4">
    <source>
        <dbReference type="Proteomes" id="UP001566204"/>
    </source>
</evidence>
<organism evidence="3 4">
    <name type="scientific">Sphingobacterium thalpophilum</name>
    <dbReference type="NCBI Taxonomy" id="259"/>
    <lineage>
        <taxon>Bacteria</taxon>
        <taxon>Pseudomonadati</taxon>
        <taxon>Bacteroidota</taxon>
        <taxon>Sphingobacteriia</taxon>
        <taxon>Sphingobacteriales</taxon>
        <taxon>Sphingobacteriaceae</taxon>
        <taxon>Sphingobacterium</taxon>
    </lineage>
</organism>
<proteinExistence type="inferred from homology"/>
<evidence type="ECO:0000256" key="1">
    <source>
        <dbReference type="ARBA" id="ARBA00022801"/>
    </source>
</evidence>
<dbReference type="InterPro" id="IPR010905">
    <property type="entry name" value="Glyco_hydro_88"/>
</dbReference>
<comment type="caution">
    <text evidence="3">The sequence shown here is derived from an EMBL/GenBank/DDBJ whole genome shotgun (WGS) entry which is preliminary data.</text>
</comment>
<dbReference type="SUPFAM" id="SSF48208">
    <property type="entry name" value="Six-hairpin glycosidases"/>
    <property type="match status" value="1"/>
</dbReference>
<protein>
    <submittedName>
        <fullName evidence="3">Glycoside hydrolase family 88 protein</fullName>
    </submittedName>
</protein>
<dbReference type="Pfam" id="PF07470">
    <property type="entry name" value="Glyco_hydro_88"/>
    <property type="match status" value="1"/>
</dbReference>
<reference evidence="3 4" key="1">
    <citation type="submission" date="2024-06" db="EMBL/GenBank/DDBJ databases">
        <title>Soil Sphingobacterium thalpophilum.</title>
        <authorList>
            <person name="Yang J."/>
            <person name="Li J."/>
        </authorList>
    </citation>
    <scope>NUCLEOTIDE SEQUENCE [LARGE SCALE GENOMIC DNA]</scope>
    <source>
        <strain evidence="3 4">22g91tb</strain>
    </source>
</reference>
<evidence type="ECO:0000256" key="2">
    <source>
        <dbReference type="ARBA" id="ARBA00038358"/>
    </source>
</evidence>
<dbReference type="InterPro" id="IPR052369">
    <property type="entry name" value="UG_Glycosaminoglycan_Hydrolase"/>
</dbReference>
<dbReference type="GO" id="GO:0016787">
    <property type="term" value="F:hydrolase activity"/>
    <property type="evidence" value="ECO:0007669"/>
    <property type="project" value="UniProtKB-KW"/>
</dbReference>
<dbReference type="EMBL" id="JBEOQB010000001">
    <property type="protein sequence ID" value="MEZ0450476.1"/>
    <property type="molecule type" value="Genomic_DNA"/>
</dbReference>
<dbReference type="PANTHER" id="PTHR36845">
    <property type="entry name" value="HYDROLASE, PUTATIVE (AFU_ORTHOLOGUE AFUA_7G05090)-RELATED"/>
    <property type="match status" value="1"/>
</dbReference>
<comment type="similarity">
    <text evidence="2">Belongs to the glycosyl hydrolase 88 family.</text>
</comment>
<keyword evidence="4" id="KW-1185">Reference proteome</keyword>
<accession>A0ABV4H7K8</accession>
<evidence type="ECO:0000313" key="3">
    <source>
        <dbReference type="EMBL" id="MEZ0450476.1"/>
    </source>
</evidence>
<dbReference type="Gene3D" id="1.50.10.10">
    <property type="match status" value="1"/>
</dbReference>
<dbReference type="InterPro" id="IPR008928">
    <property type="entry name" value="6-hairpin_glycosidase_sf"/>
</dbReference>
<keyword evidence="1 3" id="KW-0378">Hydrolase</keyword>
<sequence>MMKIRNYITGALLAGLGLQSVSCSSQQNLGNAKLGLDKEFVHSNLEDARKQIAYLARSINESDMPTTYKDGKYINWGTSWWCSGFYPGTVLYLYEYTKDEKLLDEARRKLKYLEKEKYNKGTHDLGFMLYCSFGNALRLTGDSAAYKEVLSTGAASLATRFHEAPKTIRSWDGGKNWDGQPWAYPVIIDNMMNLEFLAEVSKITGDKRYKDIAIIHANTTMANHYRKDYSSYHVVDYKPEDGSIISRKTAQGAFDESAWSRGQAWGLYGYTMMYRETGDKKYLEHARKIAKFYLNHPNLPKDLIPYWDMDQNKLTKESKYYSQKDLRDVSTAAVTASALLELAQYTKANESQWYISRAEQMLQSLSSKPYKADYKEAGGYILKHSVGSIPHKTEVDVPLTYADYYYVEALVRYSRLLNGEKVIKQ</sequence>